<dbReference type="EMBL" id="FWFD01000015">
    <property type="protein sequence ID" value="SLM86391.1"/>
    <property type="molecule type" value="Genomic_DNA"/>
</dbReference>
<keyword evidence="2" id="KW-0472">Membrane</keyword>
<proteinExistence type="predicted"/>
<dbReference type="Proteomes" id="UP000195918">
    <property type="component" value="Unassembled WGS sequence"/>
</dbReference>
<evidence type="ECO:0000256" key="2">
    <source>
        <dbReference type="SAM" id="Phobius"/>
    </source>
</evidence>
<accession>A0A1X6WPX5</accession>
<dbReference type="Gene3D" id="1.10.3730.20">
    <property type="match status" value="1"/>
</dbReference>
<protein>
    <submittedName>
        <fullName evidence="3">Uncharacterized protein</fullName>
    </submittedName>
</protein>
<name>A0A1X6WPX5_9ENTE</name>
<evidence type="ECO:0000313" key="4">
    <source>
        <dbReference type="Proteomes" id="UP000195918"/>
    </source>
</evidence>
<dbReference type="SUPFAM" id="SSF103481">
    <property type="entry name" value="Multidrug resistance efflux transporter EmrE"/>
    <property type="match status" value="1"/>
</dbReference>
<keyword evidence="2" id="KW-0812">Transmembrane</keyword>
<dbReference type="AlphaFoldDB" id="A0A1X6WPX5"/>
<dbReference type="InterPro" id="IPR037185">
    <property type="entry name" value="EmrE-like"/>
</dbReference>
<organism evidence="3 4">
    <name type="scientific">Vagococcus fluvialis bH819</name>
    <dbReference type="NCBI Taxonomy" id="1255619"/>
    <lineage>
        <taxon>Bacteria</taxon>
        <taxon>Bacillati</taxon>
        <taxon>Bacillota</taxon>
        <taxon>Bacilli</taxon>
        <taxon>Lactobacillales</taxon>
        <taxon>Enterococcaceae</taxon>
        <taxon>Vagococcus</taxon>
    </lineage>
</organism>
<keyword evidence="4" id="KW-1185">Reference proteome</keyword>
<evidence type="ECO:0000256" key="1">
    <source>
        <dbReference type="ARBA" id="ARBA00004127"/>
    </source>
</evidence>
<comment type="subcellular location">
    <subcellularLocation>
        <location evidence="1">Endomembrane system</location>
        <topology evidence="1">Multi-pass membrane protein</topology>
    </subcellularLocation>
</comment>
<feature type="transmembrane region" description="Helical" evidence="2">
    <location>
        <begin position="20"/>
        <end position="39"/>
    </location>
</feature>
<evidence type="ECO:0000313" key="3">
    <source>
        <dbReference type="EMBL" id="SLM86391.1"/>
    </source>
</evidence>
<reference evidence="4" key="1">
    <citation type="submission" date="2017-02" db="EMBL/GenBank/DDBJ databases">
        <authorList>
            <person name="Dridi B."/>
        </authorList>
    </citation>
    <scope>NUCLEOTIDE SEQUENCE [LARGE SCALE GENOMIC DNA]</scope>
    <source>
        <strain evidence="4">bH819</strain>
    </source>
</reference>
<keyword evidence="2" id="KW-1133">Transmembrane helix</keyword>
<sequence>MAPVVTILAGVLILDEPIKSYQIIGMGMIILPIFVMNMIRK</sequence>
<gene>
    <name evidence="3" type="ORF">FM121_09890</name>
</gene>